<dbReference type="EMBL" id="BCSX01000044">
    <property type="protein sequence ID" value="GAS90837.1"/>
    <property type="molecule type" value="Genomic_DNA"/>
</dbReference>
<name>A0A100W391_9MYCO</name>
<feature type="compositionally biased region" description="Basic and acidic residues" evidence="1">
    <location>
        <begin position="216"/>
        <end position="226"/>
    </location>
</feature>
<dbReference type="STRING" id="146020.RMCB_4933"/>
<accession>A0A100W391</accession>
<feature type="region of interest" description="Disordered" evidence="1">
    <location>
        <begin position="197"/>
        <end position="226"/>
    </location>
</feature>
<dbReference type="Proteomes" id="UP000069620">
    <property type="component" value="Unassembled WGS sequence"/>
</dbReference>
<dbReference type="AlphaFoldDB" id="A0A100W391"/>
<comment type="caution">
    <text evidence="2">The sequence shown here is derived from an EMBL/GenBank/DDBJ whole genome shotgun (WGS) entry which is preliminary data.</text>
</comment>
<proteinExistence type="predicted"/>
<feature type="compositionally biased region" description="Gly residues" evidence="1">
    <location>
        <begin position="366"/>
        <end position="377"/>
    </location>
</feature>
<reference evidence="3" key="2">
    <citation type="submission" date="2016-02" db="EMBL/GenBank/DDBJ databases">
        <title>Draft genome sequence of five rapidly growing Mycobacterium species.</title>
        <authorList>
            <person name="Katahira K."/>
            <person name="Gotou Y."/>
            <person name="Iida K."/>
            <person name="Ogura Y."/>
            <person name="Hayashi T."/>
        </authorList>
    </citation>
    <scope>NUCLEOTIDE SEQUENCE [LARGE SCALE GENOMIC DNA]</scope>
    <source>
        <strain evidence="3">JCM15654</strain>
    </source>
</reference>
<feature type="region of interest" description="Disordered" evidence="1">
    <location>
        <begin position="356"/>
        <end position="445"/>
    </location>
</feature>
<evidence type="ECO:0000256" key="1">
    <source>
        <dbReference type="SAM" id="MobiDB-lite"/>
    </source>
</evidence>
<feature type="compositionally biased region" description="Low complexity" evidence="1">
    <location>
        <begin position="378"/>
        <end position="413"/>
    </location>
</feature>
<evidence type="ECO:0000313" key="3">
    <source>
        <dbReference type="Proteomes" id="UP000069620"/>
    </source>
</evidence>
<evidence type="ECO:0000313" key="2">
    <source>
        <dbReference type="EMBL" id="GAS90837.1"/>
    </source>
</evidence>
<sequence length="445" mass="46464">MSATPASAVALPTRSELEAWSTTDLADAAANWRTAAIESESAFDQHRQNIASPGGTTWEGDAKDAALDRVTNDIGVVGSHGAVLREAAGIAENGAGDIEAAKRDVLAAIQETEDDGFRVGEDLSVTDTRKVDLTNAQARYAAAAEHAEDIRWNAERLVQADALVGERLKTKAGELEGIRFEGEDGPSGHVQLVSNEFKQSPYMTPGTPDDPGGSGREPHPDFPGRDVKGRYLPNNSGALDGAIAAERRIAEEEVNTGKTFDRQQIRVAIIDPATGKPIVDEKTGKPLYRFYDALEPTGTPGRYIGIEVKSGESQPTRTQKIFDSTVNSGKPATGTLNGQPIQIIGARELRAPLYMPADTPSASPGEGPGGAARGGAGTTAVAPAVPVEPKAPVPSARVGSPPLGLPPLGGAPEPMGPMPVHPPGHMAGDPDLPVMGDGVPDEYPR</sequence>
<dbReference type="RefSeq" id="WP_063979667.1">
    <property type="nucleotide sequence ID" value="NZ_BCSX01000044.1"/>
</dbReference>
<gene>
    <name evidence="2" type="ORF">RMCB_4933</name>
</gene>
<protein>
    <submittedName>
        <fullName evidence="2">Gp88</fullName>
    </submittedName>
</protein>
<organism evidence="2 3">
    <name type="scientific">Mycolicibacterium brisbanense</name>
    <dbReference type="NCBI Taxonomy" id="146020"/>
    <lineage>
        <taxon>Bacteria</taxon>
        <taxon>Bacillati</taxon>
        <taxon>Actinomycetota</taxon>
        <taxon>Actinomycetes</taxon>
        <taxon>Mycobacteriales</taxon>
        <taxon>Mycobacteriaceae</taxon>
        <taxon>Mycolicibacterium</taxon>
    </lineage>
</organism>
<keyword evidence="3" id="KW-1185">Reference proteome</keyword>
<reference evidence="3" key="1">
    <citation type="journal article" date="2016" name="Genome Announc.">
        <title>Draft Genome Sequences of Five Rapidly Growing Mycobacterium Species, M. thermoresistibile, M. fortuitum subsp. acetamidolyticum, M. canariasense, M. brisbanense, and M. novocastrense.</title>
        <authorList>
            <person name="Katahira K."/>
            <person name="Ogura Y."/>
            <person name="Gotoh Y."/>
            <person name="Hayashi T."/>
        </authorList>
    </citation>
    <scope>NUCLEOTIDE SEQUENCE [LARGE SCALE GENOMIC DNA]</scope>
    <source>
        <strain evidence="3">JCM15654</strain>
    </source>
</reference>